<protein>
    <submittedName>
        <fullName evidence="1">Uncharacterized protein</fullName>
    </submittedName>
</protein>
<name>A0A212R575_9PROT</name>
<gene>
    <name evidence="1" type="ORF">SAMN07250955_105273</name>
</gene>
<reference evidence="1 2" key="1">
    <citation type="submission" date="2017-06" db="EMBL/GenBank/DDBJ databases">
        <authorList>
            <person name="Kim H.J."/>
            <person name="Triplett B.A."/>
        </authorList>
    </citation>
    <scope>NUCLEOTIDE SEQUENCE [LARGE SCALE GENOMIC DNA]</scope>
    <source>
        <strain evidence="1 2">B29T1</strain>
    </source>
</reference>
<proteinExistence type="predicted"/>
<dbReference type="EMBL" id="FYEH01000005">
    <property type="protein sequence ID" value="SNB67182.1"/>
    <property type="molecule type" value="Genomic_DNA"/>
</dbReference>
<evidence type="ECO:0000313" key="2">
    <source>
        <dbReference type="Proteomes" id="UP000197065"/>
    </source>
</evidence>
<sequence>MSDYDRCVRRNGIGRTVRRIYYSVRHVSILGSTVEAG</sequence>
<accession>A0A212R575</accession>
<keyword evidence="2" id="KW-1185">Reference proteome</keyword>
<organism evidence="1 2">
    <name type="scientific">Arboricoccus pini</name>
    <dbReference type="NCBI Taxonomy" id="1963835"/>
    <lineage>
        <taxon>Bacteria</taxon>
        <taxon>Pseudomonadati</taxon>
        <taxon>Pseudomonadota</taxon>
        <taxon>Alphaproteobacteria</taxon>
        <taxon>Geminicoccales</taxon>
        <taxon>Geminicoccaceae</taxon>
        <taxon>Arboricoccus</taxon>
    </lineage>
</organism>
<dbReference type="Proteomes" id="UP000197065">
    <property type="component" value="Unassembled WGS sequence"/>
</dbReference>
<dbReference type="AlphaFoldDB" id="A0A212R575"/>
<evidence type="ECO:0000313" key="1">
    <source>
        <dbReference type="EMBL" id="SNB67182.1"/>
    </source>
</evidence>